<reference evidence="2" key="1">
    <citation type="submission" date="2021-09" db="EMBL/GenBank/DDBJ databases">
        <authorList>
            <consortium name="AG Swart"/>
            <person name="Singh M."/>
            <person name="Singh A."/>
            <person name="Seah K."/>
            <person name="Emmerich C."/>
        </authorList>
    </citation>
    <scope>NUCLEOTIDE SEQUENCE</scope>
    <source>
        <strain evidence="2">ATCC30299</strain>
    </source>
</reference>
<proteinExistence type="predicted"/>
<organism evidence="2 3">
    <name type="scientific">Blepharisma stoltei</name>
    <dbReference type="NCBI Taxonomy" id="1481888"/>
    <lineage>
        <taxon>Eukaryota</taxon>
        <taxon>Sar</taxon>
        <taxon>Alveolata</taxon>
        <taxon>Ciliophora</taxon>
        <taxon>Postciliodesmatophora</taxon>
        <taxon>Heterotrichea</taxon>
        <taxon>Heterotrichida</taxon>
        <taxon>Blepharismidae</taxon>
        <taxon>Blepharisma</taxon>
    </lineage>
</organism>
<gene>
    <name evidence="2" type="ORF">BSTOLATCC_MIC47830</name>
</gene>
<protein>
    <submittedName>
        <fullName evidence="2">Uncharacterized protein</fullName>
    </submittedName>
</protein>
<evidence type="ECO:0000313" key="3">
    <source>
        <dbReference type="Proteomes" id="UP001162131"/>
    </source>
</evidence>
<comment type="caution">
    <text evidence="2">The sequence shown here is derived from an EMBL/GenBank/DDBJ whole genome shotgun (WGS) entry which is preliminary data.</text>
</comment>
<keyword evidence="1" id="KW-0175">Coiled coil</keyword>
<evidence type="ECO:0000256" key="1">
    <source>
        <dbReference type="SAM" id="Coils"/>
    </source>
</evidence>
<sequence length="931" mass="109336">MSLLDPNEALKIFLLENHEIIRSWYNNTNIKSLDYLKIPEFSLKNYSEENIRSMIENNDATSISEYFRVINCLAYNRKDKIKFKHLEELLKSGYELSILSLLIKSPIDNLEERFANQVFGLLESNEIYDWMTRSDSDVSESLKVKEKIVSFATYFSFVLKFSQERLKFIRELGPWNLIKTSEFLMNFANDRNECADEFFSFSCEALKFFKIEFNFLRELILNNLIDNICSWHTFSNVLSLANHIKFEQSTIEKLCQIIHDYFYWNFYPLLDFFTSREEVLKISYNYLNSNYLANMNDKASIGMMNKILEVLFIYTSNIAKTSASTLFEDIKLDEFIKVEGVIDQLILPIENIINAQLTRSDRWYNLLDTFFETLPSVKDKSLERAKSHVQMLALYLYLDRNRIQEWKIKKIQQYLQSFTSQFEEINNWTKIEILDFFKATFSYLPTIQSDFNDYLNRHLIPRWSNLKKSINEEVNLDPDNENLLEKSELIAAANTLAVKIKKLQINRKDQFNYLAVNEFEDFIGTYNSIIRGKDVEMLISFYGDIIKYLEDFNFNKISYEDSKNRVTIAKYFICLIKNSLTEFFKENANKLKKKLQELEDKVINIIELETMEEIKDTSMKIISLESEEENLNWFIEGALTGDQRIIGDSSWNICFTRREDQANKLEEFRNSLLHKMVFSDDTEHFILKQYLASHLTRLFSGTLNKENADFFTECEQRAIKLHFRSPEKLNKTQKEELTTILFSTPARGAFLNENIWNENIGNLAETTYFANIPDNLSGMTVFGGTILLHPSLSQNDDLKSCARKITFIHEAAHAMKKYNEGSYNPKKKTLKSRKTPLLSGMPGNREFLAELKYPIKNEGEKLIENALFGAFFTKINKSQIDYINNLSNWRDDADSFKRHIEEKGQEVSKTYELARGSHYISGTRNDGCEYY</sequence>
<accession>A0AAU9JQ23</accession>
<dbReference type="AlphaFoldDB" id="A0AAU9JQ23"/>
<feature type="coiled-coil region" evidence="1">
    <location>
        <begin position="581"/>
        <end position="608"/>
    </location>
</feature>
<evidence type="ECO:0000313" key="2">
    <source>
        <dbReference type="EMBL" id="CAG9328994.1"/>
    </source>
</evidence>
<name>A0AAU9JQ23_9CILI</name>
<dbReference type="PROSITE" id="PS00018">
    <property type="entry name" value="EF_HAND_1"/>
    <property type="match status" value="1"/>
</dbReference>
<dbReference type="InterPro" id="IPR018247">
    <property type="entry name" value="EF_Hand_1_Ca_BS"/>
</dbReference>
<keyword evidence="3" id="KW-1185">Reference proteome</keyword>
<dbReference type="Proteomes" id="UP001162131">
    <property type="component" value="Unassembled WGS sequence"/>
</dbReference>
<dbReference type="EMBL" id="CAJZBQ010000047">
    <property type="protein sequence ID" value="CAG9328994.1"/>
    <property type="molecule type" value="Genomic_DNA"/>
</dbReference>